<dbReference type="InterPro" id="IPR012902">
    <property type="entry name" value="N_methyl_site"/>
</dbReference>
<dbReference type="GO" id="GO:0015627">
    <property type="term" value="C:type II protein secretion system complex"/>
    <property type="evidence" value="ECO:0007669"/>
    <property type="project" value="InterPro"/>
</dbReference>
<evidence type="ECO:0000256" key="1">
    <source>
        <dbReference type="ARBA" id="ARBA00004377"/>
    </source>
</evidence>
<evidence type="ECO:0000256" key="4">
    <source>
        <dbReference type="ARBA" id="ARBA00022475"/>
    </source>
</evidence>
<keyword evidence="5" id="KW-0488">Methylation</keyword>
<sequence length="213" mass="24164">MPIKIEIQQVRGKVEKLNGMRGKEKAFTLIEVMVAGIILAFLLVGVYFIFEKTHSSWKKGNTRLTQYQKARGCLDIISRELKSTFITLSNPSIVFKGERQRLLFTCSSNTPDKKGEYDLKEVEYKLKNHELVRRVKTNFNDPSNPGATITLASGVTSLSFSYYNGNNWQNSWDSKKDRINLSPLPEAVKIEMVIEGKNNSPLTFSTIVNIPVK</sequence>
<name>A0A662DD05_UNCAE</name>
<evidence type="ECO:0000313" key="12">
    <source>
        <dbReference type="Proteomes" id="UP000267654"/>
    </source>
</evidence>
<dbReference type="EMBL" id="QMQB01000209">
    <property type="protein sequence ID" value="RLE11836.1"/>
    <property type="molecule type" value="Genomic_DNA"/>
</dbReference>
<dbReference type="GO" id="GO:0005886">
    <property type="term" value="C:plasma membrane"/>
    <property type="evidence" value="ECO:0007669"/>
    <property type="project" value="UniProtKB-SubCell"/>
</dbReference>
<evidence type="ECO:0000256" key="6">
    <source>
        <dbReference type="ARBA" id="ARBA00022519"/>
    </source>
</evidence>
<evidence type="ECO:0000256" key="10">
    <source>
        <dbReference type="SAM" id="Phobius"/>
    </source>
</evidence>
<dbReference type="PANTHER" id="PTHR39583:SF2">
    <property type="entry name" value="TYPE II SECRETION SYSTEM PROTEIN J"/>
    <property type="match status" value="1"/>
</dbReference>
<organism evidence="11 12">
    <name type="scientific">Aerophobetes bacterium</name>
    <dbReference type="NCBI Taxonomy" id="2030807"/>
    <lineage>
        <taxon>Bacteria</taxon>
        <taxon>Candidatus Aerophobota</taxon>
    </lineage>
</organism>
<feature type="transmembrane region" description="Helical" evidence="10">
    <location>
        <begin position="26"/>
        <end position="50"/>
    </location>
</feature>
<keyword evidence="4" id="KW-1003">Cell membrane</keyword>
<comment type="subcellular location">
    <subcellularLocation>
        <location evidence="1">Cell inner membrane</location>
        <topology evidence="1">Single-pass membrane protein</topology>
    </subcellularLocation>
</comment>
<proteinExistence type="inferred from homology"/>
<dbReference type="Gene3D" id="2.10.70.20">
    <property type="entry name" value="gspk-gspi-gspj complex like domains"/>
    <property type="match status" value="1"/>
</dbReference>
<dbReference type="AlphaFoldDB" id="A0A662DD05"/>
<keyword evidence="7 10" id="KW-0812">Transmembrane</keyword>
<keyword evidence="9 10" id="KW-0472">Membrane</keyword>
<dbReference type="GO" id="GO:0015628">
    <property type="term" value="P:protein secretion by the type II secretion system"/>
    <property type="evidence" value="ECO:0007669"/>
    <property type="project" value="InterPro"/>
</dbReference>
<dbReference type="SUPFAM" id="SSF54523">
    <property type="entry name" value="Pili subunits"/>
    <property type="match status" value="1"/>
</dbReference>
<evidence type="ECO:0000256" key="7">
    <source>
        <dbReference type="ARBA" id="ARBA00022692"/>
    </source>
</evidence>
<dbReference type="Proteomes" id="UP000267654">
    <property type="component" value="Unassembled WGS sequence"/>
</dbReference>
<keyword evidence="8 10" id="KW-1133">Transmembrane helix</keyword>
<evidence type="ECO:0000256" key="2">
    <source>
        <dbReference type="ARBA" id="ARBA00011084"/>
    </source>
</evidence>
<gene>
    <name evidence="11" type="ORF">DRI96_05550</name>
</gene>
<dbReference type="InterPro" id="IPR045584">
    <property type="entry name" value="Pilin-like"/>
</dbReference>
<evidence type="ECO:0000256" key="3">
    <source>
        <dbReference type="ARBA" id="ARBA00021539"/>
    </source>
</evidence>
<evidence type="ECO:0000256" key="5">
    <source>
        <dbReference type="ARBA" id="ARBA00022481"/>
    </source>
</evidence>
<reference evidence="11 12" key="1">
    <citation type="submission" date="2018-06" db="EMBL/GenBank/DDBJ databases">
        <title>Extensive metabolic versatility and redundancy in microbially diverse, dynamic hydrothermal sediments.</title>
        <authorList>
            <person name="Dombrowski N."/>
            <person name="Teske A."/>
            <person name="Baker B.J."/>
        </authorList>
    </citation>
    <scope>NUCLEOTIDE SEQUENCE [LARGE SCALE GENOMIC DNA]</scope>
    <source>
        <strain evidence="11">B19_G9</strain>
    </source>
</reference>
<protein>
    <recommendedName>
        <fullName evidence="3">Type II secretion system protein J</fullName>
    </recommendedName>
</protein>
<evidence type="ECO:0000256" key="9">
    <source>
        <dbReference type="ARBA" id="ARBA00023136"/>
    </source>
</evidence>
<evidence type="ECO:0000256" key="8">
    <source>
        <dbReference type="ARBA" id="ARBA00022989"/>
    </source>
</evidence>
<comment type="similarity">
    <text evidence="2">Belongs to the GSP J family.</text>
</comment>
<dbReference type="PANTHER" id="PTHR39583">
    <property type="entry name" value="TYPE II SECRETION SYSTEM PROTEIN J-RELATED"/>
    <property type="match status" value="1"/>
</dbReference>
<dbReference type="InterPro" id="IPR010055">
    <property type="entry name" value="T2SS_protein-GspJ"/>
</dbReference>
<keyword evidence="6" id="KW-0997">Cell inner membrane</keyword>
<dbReference type="Pfam" id="PF11612">
    <property type="entry name" value="T2SSJ"/>
    <property type="match status" value="1"/>
</dbReference>
<dbReference type="InterPro" id="IPR051621">
    <property type="entry name" value="T2SS_protein_J"/>
</dbReference>
<evidence type="ECO:0000313" key="11">
    <source>
        <dbReference type="EMBL" id="RLE11836.1"/>
    </source>
</evidence>
<comment type="caution">
    <text evidence="11">The sequence shown here is derived from an EMBL/GenBank/DDBJ whole genome shotgun (WGS) entry which is preliminary data.</text>
</comment>
<accession>A0A662DD05</accession>
<dbReference type="Pfam" id="PF07963">
    <property type="entry name" value="N_methyl"/>
    <property type="match status" value="1"/>
</dbReference>